<dbReference type="EMBL" id="CP000815">
    <property type="protein sequence ID" value="ACB42558.1"/>
    <property type="molecule type" value="Genomic_DNA"/>
</dbReference>
<dbReference type="InterPro" id="IPR049610">
    <property type="entry name" value="LCTMP-like"/>
</dbReference>
<dbReference type="RefSeq" id="YP_002048768.1">
    <property type="nucleotide sequence ID" value="NC_011087.1"/>
</dbReference>
<sequence>MKDSVNEQEKSDDYLHRPLVYPRSEPLLWIHLLCGTLIPLESLLIVLMQSVNNPGPLPALETLLIWATGALMPTILFWHLPLDCWSLLILQIPTKSLSIQQKTISEIPLPLWLKLLQSAISLPSLLLIERLDQISSQVAAFSILQEYPRIFGLNLTVLLLALIVCQWQQFIKAAWLMLVAHDYQNRVEVSKRQISAEKDYMHLGLPFLFSNSINILIPEKNE</sequence>
<accession>B1X3N9</accession>
<geneLocation type="organellar chromatophore" evidence="2"/>
<feature type="transmembrane region" description="Helical" evidence="1">
    <location>
        <begin position="27"/>
        <end position="51"/>
    </location>
</feature>
<evidence type="ECO:0000256" key="1">
    <source>
        <dbReference type="SAM" id="Phobius"/>
    </source>
</evidence>
<organism evidence="2">
    <name type="scientific">Paulinella chromatophora</name>
    <dbReference type="NCBI Taxonomy" id="39717"/>
    <lineage>
        <taxon>Eukaryota</taxon>
        <taxon>Sar</taxon>
        <taxon>Rhizaria</taxon>
        <taxon>Cercozoa</taxon>
        <taxon>Imbricatea</taxon>
        <taxon>Silicofilosea</taxon>
        <taxon>Euglyphida</taxon>
        <taxon>Paulinellidae</taxon>
        <taxon>Paulinella</taxon>
    </lineage>
</organism>
<name>B1X3N9_PAUCH</name>
<dbReference type="GeneID" id="6481426"/>
<keyword evidence="1" id="KW-0472">Membrane</keyword>
<dbReference type="NCBIfam" id="NF033183">
    <property type="entry name" value="colliding_TM"/>
    <property type="match status" value="1"/>
</dbReference>
<keyword evidence="1" id="KW-1133">Transmembrane helix</keyword>
<reference evidence="2" key="1">
    <citation type="submission" date="2007-08" db="EMBL/GenBank/DDBJ databases">
        <authorList>
            <person name="Gloeckner G."/>
            <person name="Nowack E."/>
            <person name="Melkonian M."/>
        </authorList>
    </citation>
    <scope>NUCLEOTIDE SEQUENCE</scope>
</reference>
<feature type="transmembrane region" description="Helical" evidence="1">
    <location>
        <begin position="63"/>
        <end position="90"/>
    </location>
</feature>
<evidence type="ECO:0000313" key="2">
    <source>
        <dbReference type="EMBL" id="ACB42558.1"/>
    </source>
</evidence>
<keyword evidence="2" id="KW-0934">Plastid</keyword>
<dbReference type="AlphaFoldDB" id="B1X3N9"/>
<keyword evidence="1" id="KW-0812">Transmembrane</keyword>
<gene>
    <name evidence="2" type="ordered locus">PCC_0106</name>
</gene>
<reference evidence="2" key="2">
    <citation type="journal article" date="2008" name="Curr. Biol.">
        <title>Chromatophore genome sequence of Paulinella sheds light on acquisition of photosynthesis by eukaryotes.</title>
        <authorList>
            <person name="Nowack E.C.M."/>
            <person name="Melkonian M."/>
            <person name="Gloeckner G."/>
        </authorList>
    </citation>
    <scope>NUCLEOTIDE SEQUENCE [LARGE SCALE GENOMIC DNA]</scope>
</reference>
<feature type="transmembrane region" description="Helical" evidence="1">
    <location>
        <begin position="148"/>
        <end position="167"/>
    </location>
</feature>
<protein>
    <submittedName>
        <fullName evidence="2">Uncharacterized protein</fullName>
    </submittedName>
</protein>
<proteinExistence type="predicted"/>